<accession>A0AAV9ZYZ9</accession>
<evidence type="ECO:0000256" key="1">
    <source>
        <dbReference type="SAM" id="MobiDB-lite"/>
    </source>
</evidence>
<feature type="compositionally biased region" description="Polar residues" evidence="1">
    <location>
        <begin position="485"/>
        <end position="498"/>
    </location>
</feature>
<sequence length="701" mass="77423">MQIDDAEYAPTYYSILALDQTGNASRCVKPPQFQNNWNNGGRAPARFTPRENNGPRVNTVNQTATFPNNIPLGGNNRETNRPANNGAPLPPECFGCGKDDGHRMFDCGELKDLLQRGIVKHDEQTGKLRMADGTFIRRLPGEYIATAARRLAPAPNVMFGITDHTLHNSTPKEEPTFSHVVIREAEEGDTGFEIDESGSEADTEDEEGEVYLTLPKRQWQVNAADRTVPSTRVARKQIFDGVHMPKRNRSDNSGLKNKEDEATVPSIVKTGPAKVVPGQVRDILEDVQPYDARQPRKVTIEDVEMKDIQDSRTSRKNQKGAVRQTTPKEKESNQQKEETSQDSTGRRSEIQNTVHLPGIVERILDLEIPMSVREALVASKEIRTNLQDVMRVKNAKAVLIEGVLIRVEMEVNGRQVTAIIDTGSQLNVYELLAVPHEATTEVLYTEVDRRVMTVLTDGDGQRNMKISAITTCGELGDKFLGPQASAGSKSGIETQEGATRTGKHPHNNTDNLGTAREIGARSGSGNGGNIAYMGTCCTGTRTARRNRTVSVLIAEGNVSEGTHETQAEPERLLSDQHDRLRAVEQRIRELEASLSDDLPDRPRRGFGALDSRTLPSSPLERVQAAAVEAYVSADRDQHPTIRPGELRTSRALPVDILQYALISPPVYITIQPVPFRASHLRRGGNRKYPLPSITDLRPIFG</sequence>
<feature type="region of interest" description="Disordered" evidence="1">
    <location>
        <begin position="482"/>
        <end position="525"/>
    </location>
</feature>
<evidence type="ECO:0000313" key="2">
    <source>
        <dbReference type="EMBL" id="KAK6996430.1"/>
    </source>
</evidence>
<organism evidence="2 3">
    <name type="scientific">Favolaschia claudopus</name>
    <dbReference type="NCBI Taxonomy" id="2862362"/>
    <lineage>
        <taxon>Eukaryota</taxon>
        <taxon>Fungi</taxon>
        <taxon>Dikarya</taxon>
        <taxon>Basidiomycota</taxon>
        <taxon>Agaricomycotina</taxon>
        <taxon>Agaricomycetes</taxon>
        <taxon>Agaricomycetidae</taxon>
        <taxon>Agaricales</taxon>
        <taxon>Marasmiineae</taxon>
        <taxon>Mycenaceae</taxon>
        <taxon>Favolaschia</taxon>
    </lineage>
</organism>
<gene>
    <name evidence="2" type="ORF">R3P38DRAFT_2799744</name>
</gene>
<dbReference type="AlphaFoldDB" id="A0AAV9ZYZ9"/>
<feature type="compositionally biased region" description="Basic and acidic residues" evidence="1">
    <location>
        <begin position="298"/>
        <end position="313"/>
    </location>
</feature>
<feature type="region of interest" description="Disordered" evidence="1">
    <location>
        <begin position="295"/>
        <end position="352"/>
    </location>
</feature>
<feature type="region of interest" description="Disordered" evidence="1">
    <location>
        <begin position="47"/>
        <end position="79"/>
    </location>
</feature>
<proteinExistence type="predicted"/>
<dbReference type="Proteomes" id="UP001362999">
    <property type="component" value="Unassembled WGS sequence"/>
</dbReference>
<feature type="compositionally biased region" description="Polar residues" evidence="1">
    <location>
        <begin position="55"/>
        <end position="68"/>
    </location>
</feature>
<protein>
    <recommendedName>
        <fullName evidence="4">CCHC-type domain-containing protein</fullName>
    </recommendedName>
</protein>
<keyword evidence="3" id="KW-1185">Reference proteome</keyword>
<evidence type="ECO:0008006" key="4">
    <source>
        <dbReference type="Google" id="ProtNLM"/>
    </source>
</evidence>
<dbReference type="EMBL" id="JAWWNJ010000097">
    <property type="protein sequence ID" value="KAK6996430.1"/>
    <property type="molecule type" value="Genomic_DNA"/>
</dbReference>
<reference evidence="2 3" key="1">
    <citation type="journal article" date="2024" name="J Genomics">
        <title>Draft genome sequencing and assembly of Favolaschia claudopus CIRM-BRFM 2984 isolated from oak limbs.</title>
        <authorList>
            <person name="Navarro D."/>
            <person name="Drula E."/>
            <person name="Chaduli D."/>
            <person name="Cazenave R."/>
            <person name="Ahrendt S."/>
            <person name="Wang J."/>
            <person name="Lipzen A."/>
            <person name="Daum C."/>
            <person name="Barry K."/>
            <person name="Grigoriev I.V."/>
            <person name="Favel A."/>
            <person name="Rosso M.N."/>
            <person name="Martin F."/>
        </authorList>
    </citation>
    <scope>NUCLEOTIDE SEQUENCE [LARGE SCALE GENOMIC DNA]</scope>
    <source>
        <strain evidence="2 3">CIRM-BRFM 2984</strain>
    </source>
</reference>
<feature type="region of interest" description="Disordered" evidence="1">
    <location>
        <begin position="237"/>
        <end position="270"/>
    </location>
</feature>
<evidence type="ECO:0000313" key="3">
    <source>
        <dbReference type="Proteomes" id="UP001362999"/>
    </source>
</evidence>
<feature type="compositionally biased region" description="Basic and acidic residues" evidence="1">
    <location>
        <begin position="326"/>
        <end position="349"/>
    </location>
</feature>
<name>A0AAV9ZYZ9_9AGAR</name>
<comment type="caution">
    <text evidence="2">The sequence shown here is derived from an EMBL/GenBank/DDBJ whole genome shotgun (WGS) entry which is preliminary data.</text>
</comment>